<feature type="signal peptide" evidence="2">
    <location>
        <begin position="1"/>
        <end position="18"/>
    </location>
</feature>
<feature type="chain" id="PRO_5035219243" description="DnaJ homolog subfamily C member 10" evidence="2">
    <location>
        <begin position="19"/>
        <end position="699"/>
    </location>
</feature>
<dbReference type="GO" id="GO:0051787">
    <property type="term" value="F:misfolded protein binding"/>
    <property type="evidence" value="ECO:0007669"/>
    <property type="project" value="TreeGrafter"/>
</dbReference>
<dbReference type="OrthoDB" id="5810603at2759"/>
<evidence type="ECO:0000313" key="6">
    <source>
        <dbReference type="Proteomes" id="UP000729913"/>
    </source>
</evidence>
<sequence length="699" mass="80641">RLRQIILLLLLILNRSFCDDYYELLGLKRTANEKEIRQAFKRIAVNSHPDKNPDDPEAHSKFLKYTTAYEVLKDPELRKKYDLYGEEGLNNDQFQRQNYHSYSYYQDNFGIYDDDPQVVTLNTNDYDDNVVNSEKIWMINFYSPMCSHCHHLAPDWRRIAKNFEEFIMERLDVSVQTLSASKWKQLIKLLDSKNNDHYKNNKPLLVFTCGINRNCFDYDDQLKITAMFENIIDTGIVDCNNNCEKLMSTTGAVFINNVKNNDKKNFILFNDLSSIDEFVHDILDELPEPQEISQDYFNDIKKNLEKNENENGWLVCFYIGHATDLDLQLKKLPSIITDVNLGKINCGKYNSLCSNLNINRYPMWGVLKPGGAFELSHGKTTLNDVAKFAENSIKAQNVAALSAEKIISILKRKNGKEVWFLDWYAPWCPPCMQFLPELRKASMQFKKSVVQFGTIDCTAHAEICRQYNIRSYPTAMLINGTTTTQFNNQKTAAGIIEFLNEVVNPTVIKLNRNNFYKTVGKKDDETLWVIDYFAPWCGPCQQLAPEWTIVAKNLHLLDNVKVASVDCDANGELCRELGTFNEEKLRKKIFDSKSKSKNKNDYWLIDFYAPWCGHCQKLEPQFIIAAQLLSNNSIGFGKFNCDTFGAECNQLGIQAYPTLMLYTSKNKRSGIEITSQNAQDIKNSILNLINKNSKLHDEL</sequence>
<keyword evidence="2" id="KW-0732">Signal</keyword>
<dbReference type="GO" id="GO:0016671">
    <property type="term" value="F:oxidoreductase activity, acting on a sulfur group of donors, disulfide as acceptor"/>
    <property type="evidence" value="ECO:0007669"/>
    <property type="project" value="TreeGrafter"/>
</dbReference>
<dbReference type="SMART" id="SM00271">
    <property type="entry name" value="DnaJ"/>
    <property type="match status" value="1"/>
</dbReference>
<feature type="domain" description="Thioredoxin" evidence="4">
    <location>
        <begin position="362"/>
        <end position="504"/>
    </location>
</feature>
<dbReference type="CDD" id="cd06257">
    <property type="entry name" value="DnaJ"/>
    <property type="match status" value="1"/>
</dbReference>
<dbReference type="FunFam" id="1.10.287.110:FF:000029">
    <property type="entry name" value="DnaJ homolog subfamily C member 10"/>
    <property type="match status" value="1"/>
</dbReference>
<dbReference type="PANTHER" id="PTHR44340:SF1">
    <property type="entry name" value="DNAJ HOMOLOG SUBFAMILY C MEMBER 10"/>
    <property type="match status" value="1"/>
</dbReference>
<dbReference type="Proteomes" id="UP000729913">
    <property type="component" value="Unassembled WGS sequence"/>
</dbReference>
<dbReference type="Pfam" id="PF00226">
    <property type="entry name" value="DnaJ"/>
    <property type="match status" value="1"/>
</dbReference>
<keyword evidence="6" id="KW-1185">Reference proteome</keyword>
<dbReference type="GO" id="GO:0005788">
    <property type="term" value="C:endoplasmic reticulum lumen"/>
    <property type="evidence" value="ECO:0007669"/>
    <property type="project" value="TreeGrafter"/>
</dbReference>
<reference evidence="5" key="2">
    <citation type="submission" date="2021-04" db="EMBL/GenBank/DDBJ databases">
        <title>Genome-wide patterns of bracovirus chromosomal integration into multiple host tissues during parasitism.</title>
        <authorList>
            <person name="Chebbi M.A.C."/>
        </authorList>
    </citation>
    <scope>NUCLEOTIDE SEQUENCE</scope>
    <source>
        <tissue evidence="5">Whole body</tissue>
    </source>
</reference>
<dbReference type="AlphaFoldDB" id="A0A8J5RFQ1"/>
<evidence type="ECO:0000259" key="3">
    <source>
        <dbReference type="PROSITE" id="PS50076"/>
    </source>
</evidence>
<accession>A0A8J5RFQ1</accession>
<organism evidence="5 6">
    <name type="scientific">Cotesia typhae</name>
    <dbReference type="NCBI Taxonomy" id="2053667"/>
    <lineage>
        <taxon>Eukaryota</taxon>
        <taxon>Metazoa</taxon>
        <taxon>Ecdysozoa</taxon>
        <taxon>Arthropoda</taxon>
        <taxon>Hexapoda</taxon>
        <taxon>Insecta</taxon>
        <taxon>Pterygota</taxon>
        <taxon>Neoptera</taxon>
        <taxon>Endopterygota</taxon>
        <taxon>Hymenoptera</taxon>
        <taxon>Apocrita</taxon>
        <taxon>Ichneumonoidea</taxon>
        <taxon>Braconidae</taxon>
        <taxon>Microgastrinae</taxon>
        <taxon>Cotesia</taxon>
    </lineage>
</organism>
<name>A0A8J5RFQ1_9HYME</name>
<dbReference type="PROSITE" id="PS51352">
    <property type="entry name" value="THIOREDOXIN_2"/>
    <property type="match status" value="3"/>
</dbReference>
<dbReference type="InterPro" id="IPR013766">
    <property type="entry name" value="Thioredoxin_domain"/>
</dbReference>
<dbReference type="EMBL" id="JAAOIC020000041">
    <property type="protein sequence ID" value="KAG8038769.1"/>
    <property type="molecule type" value="Genomic_DNA"/>
</dbReference>
<dbReference type="InterPro" id="IPR052460">
    <property type="entry name" value="ER_disulfide_reductase"/>
</dbReference>
<gene>
    <name evidence="5" type="ORF">G9C98_000324</name>
</gene>
<dbReference type="Pfam" id="PF00085">
    <property type="entry name" value="Thioredoxin"/>
    <property type="match status" value="4"/>
</dbReference>
<dbReference type="PANTHER" id="PTHR44340">
    <property type="entry name" value="DNAJ HOMOLOG SUBFAMILY C MEMBER 10"/>
    <property type="match status" value="1"/>
</dbReference>
<evidence type="ECO:0000256" key="1">
    <source>
        <dbReference type="ARBA" id="ARBA00020920"/>
    </source>
</evidence>
<dbReference type="InterPro" id="IPR001623">
    <property type="entry name" value="DnaJ_domain"/>
</dbReference>
<feature type="non-terminal residue" evidence="5">
    <location>
        <position position="1"/>
    </location>
</feature>
<reference evidence="5" key="1">
    <citation type="submission" date="2020-03" db="EMBL/GenBank/DDBJ databases">
        <authorList>
            <person name="Chebbi M.A."/>
            <person name="Drezen J.M."/>
        </authorList>
    </citation>
    <scope>NUCLEOTIDE SEQUENCE</scope>
    <source>
        <tissue evidence="5">Whole body</tissue>
    </source>
</reference>
<feature type="domain" description="J" evidence="3">
    <location>
        <begin position="20"/>
        <end position="85"/>
    </location>
</feature>
<dbReference type="PROSITE" id="PS50076">
    <property type="entry name" value="DNAJ_2"/>
    <property type="match status" value="1"/>
</dbReference>
<proteinExistence type="predicted"/>
<dbReference type="GO" id="GO:0036498">
    <property type="term" value="P:IRE1-mediated unfolded protein response"/>
    <property type="evidence" value="ECO:0007669"/>
    <property type="project" value="TreeGrafter"/>
</dbReference>
<evidence type="ECO:0000259" key="4">
    <source>
        <dbReference type="PROSITE" id="PS51352"/>
    </source>
</evidence>
<dbReference type="PROSITE" id="PS00194">
    <property type="entry name" value="THIOREDOXIN_1"/>
    <property type="match status" value="2"/>
</dbReference>
<feature type="domain" description="Thioredoxin" evidence="4">
    <location>
        <begin position="100"/>
        <end position="288"/>
    </location>
</feature>
<feature type="domain" description="Thioredoxin" evidence="4">
    <location>
        <begin position="554"/>
        <end position="699"/>
    </location>
</feature>
<dbReference type="GO" id="GO:0015035">
    <property type="term" value="F:protein-disulfide reductase activity"/>
    <property type="evidence" value="ECO:0007669"/>
    <property type="project" value="TreeGrafter"/>
</dbReference>
<evidence type="ECO:0000313" key="5">
    <source>
        <dbReference type="EMBL" id="KAG8038769.1"/>
    </source>
</evidence>
<evidence type="ECO:0000256" key="2">
    <source>
        <dbReference type="SAM" id="SignalP"/>
    </source>
</evidence>
<protein>
    <recommendedName>
        <fullName evidence="1">DnaJ homolog subfamily C member 10</fullName>
    </recommendedName>
</protein>
<dbReference type="InterPro" id="IPR017937">
    <property type="entry name" value="Thioredoxin_CS"/>
</dbReference>
<comment type="caution">
    <text evidence="5">The sequence shown here is derived from an EMBL/GenBank/DDBJ whole genome shotgun (WGS) entry which is preliminary data.</text>
</comment>